<keyword evidence="6 9" id="KW-0093">Biotin biosynthesis</keyword>
<evidence type="ECO:0000256" key="7">
    <source>
        <dbReference type="ARBA" id="ARBA00022898"/>
    </source>
</evidence>
<dbReference type="PANTHER" id="PTHR42684:SF17">
    <property type="entry name" value="ADENOSYLMETHIONINE-8-AMINO-7-OXONONANOATE AMINOTRANSFERASE"/>
    <property type="match status" value="1"/>
</dbReference>
<evidence type="ECO:0000256" key="9">
    <source>
        <dbReference type="HAMAP-Rule" id="MF_00834"/>
    </source>
</evidence>
<dbReference type="InterPro" id="IPR005814">
    <property type="entry name" value="Aminotrans_3"/>
</dbReference>
<feature type="binding site" evidence="9">
    <location>
        <position position="316"/>
    </location>
    <ligand>
        <name>substrate</name>
    </ligand>
</feature>
<evidence type="ECO:0000256" key="1">
    <source>
        <dbReference type="ARBA" id="ARBA00001933"/>
    </source>
</evidence>
<dbReference type="NCBIfam" id="TIGR00508">
    <property type="entry name" value="bioA"/>
    <property type="match status" value="1"/>
</dbReference>
<dbReference type="InterPro" id="IPR049704">
    <property type="entry name" value="Aminotrans_3_PPA_site"/>
</dbReference>
<comment type="cofactor">
    <cofactor evidence="1 9">
        <name>pyridoxal 5'-phosphate</name>
        <dbReference type="ChEBI" id="CHEBI:597326"/>
    </cofactor>
</comment>
<dbReference type="EMBL" id="JASGBH010000009">
    <property type="protein sequence ID" value="MDI9234630.1"/>
    <property type="molecule type" value="Genomic_DNA"/>
</dbReference>
<keyword evidence="5 9" id="KW-0949">S-adenosyl-L-methionine</keyword>
<dbReference type="HAMAP" id="MF_00834">
    <property type="entry name" value="BioA"/>
    <property type="match status" value="1"/>
</dbReference>
<feature type="binding site" evidence="9">
    <location>
        <position position="153"/>
    </location>
    <ligand>
        <name>substrate</name>
    </ligand>
</feature>
<evidence type="ECO:0000256" key="5">
    <source>
        <dbReference type="ARBA" id="ARBA00022691"/>
    </source>
</evidence>
<dbReference type="InterPro" id="IPR015422">
    <property type="entry name" value="PyrdxlP-dep_Trfase_small"/>
</dbReference>
<evidence type="ECO:0000313" key="11">
    <source>
        <dbReference type="Proteomes" id="UP001431902"/>
    </source>
</evidence>
<comment type="pathway">
    <text evidence="2 9">Cofactor biosynthesis; biotin biosynthesis; 7,8-diaminononanoate from 8-amino-7-oxononanoate (SAM route): step 1/1.</text>
</comment>
<organism evidence="10 11">
    <name type="scientific">Limnohabitans lacus</name>
    <dbReference type="NCBI Taxonomy" id="3045173"/>
    <lineage>
        <taxon>Bacteria</taxon>
        <taxon>Pseudomonadati</taxon>
        <taxon>Pseudomonadota</taxon>
        <taxon>Betaproteobacteria</taxon>
        <taxon>Burkholderiales</taxon>
        <taxon>Comamonadaceae</taxon>
        <taxon>Limnohabitans</taxon>
    </lineage>
</organism>
<dbReference type="CDD" id="cd00610">
    <property type="entry name" value="OAT_like"/>
    <property type="match status" value="1"/>
</dbReference>
<dbReference type="PROSITE" id="PS00600">
    <property type="entry name" value="AA_TRANSFER_CLASS_3"/>
    <property type="match status" value="1"/>
</dbReference>
<keyword evidence="3 9" id="KW-0032">Aminotransferase</keyword>
<dbReference type="Gene3D" id="3.40.640.10">
    <property type="entry name" value="Type I PLP-dependent aspartate aminotransferase-like (Major domain)"/>
    <property type="match status" value="1"/>
</dbReference>
<comment type="similarity">
    <text evidence="9">Belongs to the class-III pyridoxal-phosphate-dependent aminotransferase family. BioA subfamily.</text>
</comment>
<accession>A0ABT6X965</accession>
<evidence type="ECO:0000256" key="2">
    <source>
        <dbReference type="ARBA" id="ARBA00005063"/>
    </source>
</evidence>
<dbReference type="InterPro" id="IPR015424">
    <property type="entry name" value="PyrdxlP-dep_Trfase"/>
</dbReference>
<sequence length="439" mass="48225">MKFHSAQQGELAIRSLEVVWHPCTQMARAQKTPPLPIARGEGPWLFDTQGRRYFDANSSWWVNLFGHAHPDLNAAIKAQLDTLPHVMLAGCTHEPAVRLAERLSARTGGALGHVFFASDGASAVEIALKQSFHSWRNQGQTLRREFVCLKNGYHGETIGALAVTDVAIFRDAYDPLLMHAHIVESPDSRLNNEDAAFSALRSLLDERGEHIAAVIVEPLVQGAAGMVMHSPEYLRKVRALTRQHGVHLIADEIAVGCGRTGTFFAWEQVDTAQWPDFVTLSKGITGGTLPLSLVLTTEAVYRAFWSDDVSRGFLHSHSYTGNALACAAANAVLDRFDAGQIQANRVQASALSEAFAVLSEHPRVKNFRQRGMILAFDVTDSGDRFSERFHLAARHHELLIRPIGSTVYLMPPYVINQAAADFLAHAVGVTLNEVLHHAA</sequence>
<dbReference type="PANTHER" id="PTHR42684">
    <property type="entry name" value="ADENOSYLMETHIONINE-8-AMINO-7-OXONONANOATE AMINOTRANSFERASE"/>
    <property type="match status" value="1"/>
</dbReference>
<keyword evidence="4 9" id="KW-0808">Transferase</keyword>
<feature type="binding site" evidence="9">
    <location>
        <begin position="120"/>
        <end position="121"/>
    </location>
    <ligand>
        <name>pyridoxal 5'-phosphate</name>
        <dbReference type="ChEBI" id="CHEBI:597326"/>
    </ligand>
</feature>
<feature type="binding site" evidence="9">
    <location>
        <position position="282"/>
    </location>
    <ligand>
        <name>substrate</name>
    </ligand>
</feature>
<dbReference type="InterPro" id="IPR005815">
    <property type="entry name" value="BioA"/>
</dbReference>
<evidence type="ECO:0000256" key="4">
    <source>
        <dbReference type="ARBA" id="ARBA00022679"/>
    </source>
</evidence>
<comment type="subunit">
    <text evidence="9">Homodimer.</text>
</comment>
<feature type="binding site" evidence="9">
    <location>
        <position position="251"/>
    </location>
    <ligand>
        <name>pyridoxal 5'-phosphate</name>
        <dbReference type="ChEBI" id="CHEBI:597326"/>
    </ligand>
</feature>
<dbReference type="Proteomes" id="UP001431902">
    <property type="component" value="Unassembled WGS sequence"/>
</dbReference>
<reference evidence="10" key="1">
    <citation type="submission" date="2023-05" db="EMBL/GenBank/DDBJ databases">
        <title>Limnohabitans sp. strain HM2-2 Genome sequencing and assembly.</title>
        <authorList>
            <person name="Jung Y."/>
        </authorList>
    </citation>
    <scope>NUCLEOTIDE SEQUENCE</scope>
    <source>
        <strain evidence="10">HM2-2</strain>
    </source>
</reference>
<dbReference type="RefSeq" id="WP_283224977.1">
    <property type="nucleotide sequence ID" value="NZ_JASGBH010000009.1"/>
</dbReference>
<feature type="site" description="Participates in the substrate recognition with KAPA and in a stacking interaction with the adenine ring of SAM" evidence="9">
    <location>
        <position position="23"/>
    </location>
</feature>
<protein>
    <recommendedName>
        <fullName evidence="9">Adenosylmethionine-8-amino-7-oxononanoate aminotransferase</fullName>
        <ecNumber evidence="9">2.6.1.62</ecNumber>
    </recommendedName>
    <alternativeName>
        <fullName evidence="9">7,8-diamino-pelargonic acid aminotransferase</fullName>
        <shortName evidence="9">DAPA AT</shortName>
        <shortName evidence="9">DAPA aminotransferase</shortName>
    </alternativeName>
    <alternativeName>
        <fullName evidence="9">7,8-diaminononanoate synthase</fullName>
        <shortName evidence="9">DANS</shortName>
    </alternativeName>
    <alternativeName>
        <fullName evidence="9">Diaminopelargonic acid synthase</fullName>
    </alternativeName>
</protein>
<gene>
    <name evidence="9 10" type="primary">bioA</name>
    <name evidence="10" type="ORF">QLQ16_12390</name>
</gene>
<feature type="binding site" evidence="9">
    <location>
        <position position="60"/>
    </location>
    <ligand>
        <name>substrate</name>
    </ligand>
</feature>
<dbReference type="PIRSF" id="PIRSF000521">
    <property type="entry name" value="Transaminase_4ab_Lys_Orn"/>
    <property type="match status" value="1"/>
</dbReference>
<evidence type="ECO:0000256" key="3">
    <source>
        <dbReference type="ARBA" id="ARBA00022576"/>
    </source>
</evidence>
<proteinExistence type="inferred from homology"/>
<feature type="binding site" evidence="9">
    <location>
        <begin position="317"/>
        <end position="318"/>
    </location>
    <ligand>
        <name>pyridoxal 5'-phosphate</name>
        <dbReference type="ChEBI" id="CHEBI:597326"/>
    </ligand>
</feature>
<name>A0ABT6X965_9BURK</name>
<keyword evidence="9" id="KW-0963">Cytoplasm</keyword>
<feature type="binding site" evidence="9">
    <location>
        <position position="401"/>
    </location>
    <ligand>
        <name>substrate</name>
    </ligand>
</feature>
<dbReference type="EC" id="2.6.1.62" evidence="9"/>
<feature type="modified residue" description="N6-(pyridoxal phosphate)lysine" evidence="9">
    <location>
        <position position="282"/>
    </location>
</feature>
<keyword evidence="7 9" id="KW-0663">Pyridoxal phosphate</keyword>
<comment type="function">
    <text evidence="9">Catalyzes the transfer of the alpha-amino group from S-adenosyl-L-methionine (SAM) to 7-keto-8-aminopelargonic acid (KAPA) to form 7,8-diaminopelargonic acid (DAPA). It is the only aminotransferase known to utilize SAM as an amino donor.</text>
</comment>
<keyword evidence="11" id="KW-1185">Reference proteome</keyword>
<evidence type="ECO:0000256" key="6">
    <source>
        <dbReference type="ARBA" id="ARBA00022756"/>
    </source>
</evidence>
<dbReference type="GO" id="GO:0004015">
    <property type="term" value="F:adenosylmethionine-8-amino-7-oxononanoate transaminase activity"/>
    <property type="evidence" value="ECO:0007669"/>
    <property type="project" value="UniProtKB-EC"/>
</dbReference>
<comment type="subcellular location">
    <subcellularLocation>
        <location evidence="9">Cytoplasm</location>
    </subcellularLocation>
</comment>
<dbReference type="Pfam" id="PF00202">
    <property type="entry name" value="Aminotran_3"/>
    <property type="match status" value="1"/>
</dbReference>
<dbReference type="InterPro" id="IPR015421">
    <property type="entry name" value="PyrdxlP-dep_Trfase_major"/>
</dbReference>
<comment type="caution">
    <text evidence="10">The sequence shown here is derived from an EMBL/GenBank/DDBJ whole genome shotgun (WGS) entry which is preliminary data.</text>
</comment>
<evidence type="ECO:0000256" key="8">
    <source>
        <dbReference type="ARBA" id="ARBA00048449"/>
    </source>
</evidence>
<evidence type="ECO:0000313" key="10">
    <source>
        <dbReference type="EMBL" id="MDI9234630.1"/>
    </source>
</evidence>
<comment type="catalytic activity">
    <reaction evidence="8 9">
        <text>(8S)-8-amino-7-oxononanoate + S-adenosyl-L-methionine = S-adenosyl-4-methylsulfanyl-2-oxobutanoate + (7R,8S)-7,8-diammoniononanoate</text>
        <dbReference type="Rhea" id="RHEA:16861"/>
        <dbReference type="ChEBI" id="CHEBI:16490"/>
        <dbReference type="ChEBI" id="CHEBI:59789"/>
        <dbReference type="ChEBI" id="CHEBI:149468"/>
        <dbReference type="ChEBI" id="CHEBI:149469"/>
        <dbReference type="EC" id="2.6.1.62"/>
    </reaction>
</comment>
<dbReference type="Gene3D" id="3.90.1150.10">
    <property type="entry name" value="Aspartate Aminotransferase, domain 1"/>
    <property type="match status" value="1"/>
</dbReference>
<dbReference type="SUPFAM" id="SSF53383">
    <property type="entry name" value="PLP-dependent transferases"/>
    <property type="match status" value="1"/>
</dbReference>